<feature type="transmembrane region" description="Helical" evidence="7">
    <location>
        <begin position="317"/>
        <end position="338"/>
    </location>
</feature>
<comment type="subcellular location">
    <subcellularLocation>
        <location evidence="1">Membrane</location>
        <topology evidence="1">Multi-pass membrane protein</topology>
    </subcellularLocation>
</comment>
<evidence type="ECO:0000256" key="1">
    <source>
        <dbReference type="ARBA" id="ARBA00004141"/>
    </source>
</evidence>
<feature type="transmembrane region" description="Helical" evidence="7">
    <location>
        <begin position="74"/>
        <end position="97"/>
    </location>
</feature>
<evidence type="ECO:0000256" key="7">
    <source>
        <dbReference type="SAM" id="Phobius"/>
    </source>
</evidence>
<evidence type="ECO:0008006" key="10">
    <source>
        <dbReference type="Google" id="ProtNLM"/>
    </source>
</evidence>
<gene>
    <name evidence="8" type="ORF">D9619_009770</name>
</gene>
<protein>
    <recommendedName>
        <fullName evidence="10">Amino acid transporter</fullName>
    </recommendedName>
</protein>
<keyword evidence="2" id="KW-0813">Transport</keyword>
<evidence type="ECO:0000256" key="4">
    <source>
        <dbReference type="ARBA" id="ARBA00022989"/>
    </source>
</evidence>
<dbReference type="AlphaFoldDB" id="A0A8H5F648"/>
<keyword evidence="9" id="KW-1185">Reference proteome</keyword>
<dbReference type="Proteomes" id="UP000567179">
    <property type="component" value="Unassembled WGS sequence"/>
</dbReference>
<evidence type="ECO:0000256" key="2">
    <source>
        <dbReference type="ARBA" id="ARBA00022448"/>
    </source>
</evidence>
<feature type="transmembrane region" description="Helical" evidence="7">
    <location>
        <begin position="163"/>
        <end position="181"/>
    </location>
</feature>
<feature type="transmembrane region" description="Helical" evidence="7">
    <location>
        <begin position="118"/>
        <end position="143"/>
    </location>
</feature>
<dbReference type="Pfam" id="PF13520">
    <property type="entry name" value="AA_permease_2"/>
    <property type="match status" value="1"/>
</dbReference>
<name>A0A8H5F648_9AGAR</name>
<feature type="transmembrane region" description="Helical" evidence="7">
    <location>
        <begin position="380"/>
        <end position="400"/>
    </location>
</feature>
<keyword evidence="5 7" id="KW-0472">Membrane</keyword>
<sequence length="497" mass="51834">MSGVSPTIEVPSMHDTKDSEVISSTSLDRSAETRQSISRLDLFGISFNVISVVPSVATVLMFSLPGGGTHGMTWAWLVCAIFVTVIALAVVQLLGASPTTAGVYNRAHSLSPSKYRSVLSWVVGYVNIIGNIASVASICWAISSHIMAVAFVGSDFVGTRAETFGVYLAVLLLQAIAHIYAPADKPGVPRFFMIGNILLWAALIVALPTASQKPLNTPKFVFGTFTNVTKAWDNNASQLSTSETLLYIMISYPGRATATVHMADVARKPKQDIAYAVAAGTLVNAIMAIALNVALAFSMGNNLHAILNNSHGEPVSAMLLHALGSKGTMATYAFIILLQFNSGATMLSATSSHASAFIHDNGLLSSADGLARIVRLQTSTAVACCSLLASALLGLLALAGTGAINSLFATAVVGQLLAFIIAIISSKCGDPATKVGGGSAISLGFLDSPISIVAVIIMTVLSAFFLFPQNQHPSPGNVNYTALIIGTSVNGHPKRSH</sequence>
<evidence type="ECO:0000256" key="6">
    <source>
        <dbReference type="SAM" id="MobiDB-lite"/>
    </source>
</evidence>
<dbReference type="InterPro" id="IPR002293">
    <property type="entry name" value="AA/rel_permease1"/>
</dbReference>
<evidence type="ECO:0000256" key="5">
    <source>
        <dbReference type="ARBA" id="ARBA00023136"/>
    </source>
</evidence>
<evidence type="ECO:0000313" key="8">
    <source>
        <dbReference type="EMBL" id="KAF5325154.1"/>
    </source>
</evidence>
<dbReference type="OrthoDB" id="3900342at2759"/>
<reference evidence="8 9" key="1">
    <citation type="journal article" date="2020" name="ISME J.">
        <title>Uncovering the hidden diversity of litter-decomposition mechanisms in mushroom-forming fungi.</title>
        <authorList>
            <person name="Floudas D."/>
            <person name="Bentzer J."/>
            <person name="Ahren D."/>
            <person name="Johansson T."/>
            <person name="Persson P."/>
            <person name="Tunlid A."/>
        </authorList>
    </citation>
    <scope>NUCLEOTIDE SEQUENCE [LARGE SCALE GENOMIC DNA]</scope>
    <source>
        <strain evidence="8 9">CBS 101986</strain>
    </source>
</reference>
<feature type="transmembrane region" description="Helical" evidence="7">
    <location>
        <begin position="275"/>
        <end position="297"/>
    </location>
</feature>
<evidence type="ECO:0000256" key="3">
    <source>
        <dbReference type="ARBA" id="ARBA00022692"/>
    </source>
</evidence>
<dbReference type="EMBL" id="JAACJJ010000015">
    <property type="protein sequence ID" value="KAF5325154.1"/>
    <property type="molecule type" value="Genomic_DNA"/>
</dbReference>
<feature type="transmembrane region" description="Helical" evidence="7">
    <location>
        <begin position="406"/>
        <end position="424"/>
    </location>
</feature>
<feature type="transmembrane region" description="Helical" evidence="7">
    <location>
        <begin position="445"/>
        <end position="467"/>
    </location>
</feature>
<proteinExistence type="predicted"/>
<dbReference type="GO" id="GO:0016020">
    <property type="term" value="C:membrane"/>
    <property type="evidence" value="ECO:0007669"/>
    <property type="project" value="UniProtKB-SubCell"/>
</dbReference>
<dbReference type="Gene3D" id="1.20.1740.10">
    <property type="entry name" value="Amino acid/polyamine transporter I"/>
    <property type="match status" value="1"/>
</dbReference>
<dbReference type="PANTHER" id="PTHR45649:SF6">
    <property type="entry name" value="GABA-SPECIFIC PERMEASE"/>
    <property type="match status" value="1"/>
</dbReference>
<keyword evidence="3 7" id="KW-0812">Transmembrane</keyword>
<comment type="caution">
    <text evidence="8">The sequence shown here is derived from an EMBL/GenBank/DDBJ whole genome shotgun (WGS) entry which is preliminary data.</text>
</comment>
<keyword evidence="4 7" id="KW-1133">Transmembrane helix</keyword>
<feature type="transmembrane region" description="Helical" evidence="7">
    <location>
        <begin position="42"/>
        <end position="62"/>
    </location>
</feature>
<dbReference type="PIRSF" id="PIRSF006060">
    <property type="entry name" value="AA_transporter"/>
    <property type="match status" value="1"/>
</dbReference>
<dbReference type="GO" id="GO:0022857">
    <property type="term" value="F:transmembrane transporter activity"/>
    <property type="evidence" value="ECO:0007669"/>
    <property type="project" value="InterPro"/>
</dbReference>
<feature type="region of interest" description="Disordered" evidence="6">
    <location>
        <begin position="1"/>
        <end position="27"/>
    </location>
</feature>
<accession>A0A8H5F648</accession>
<dbReference type="PANTHER" id="PTHR45649">
    <property type="entry name" value="AMINO-ACID PERMEASE BAT1"/>
    <property type="match status" value="1"/>
</dbReference>
<feature type="transmembrane region" description="Helical" evidence="7">
    <location>
        <begin position="193"/>
        <end position="211"/>
    </location>
</feature>
<evidence type="ECO:0000313" key="9">
    <source>
        <dbReference type="Proteomes" id="UP000567179"/>
    </source>
</evidence>
<organism evidence="8 9">
    <name type="scientific">Psilocybe cf. subviscida</name>
    <dbReference type="NCBI Taxonomy" id="2480587"/>
    <lineage>
        <taxon>Eukaryota</taxon>
        <taxon>Fungi</taxon>
        <taxon>Dikarya</taxon>
        <taxon>Basidiomycota</taxon>
        <taxon>Agaricomycotina</taxon>
        <taxon>Agaricomycetes</taxon>
        <taxon>Agaricomycetidae</taxon>
        <taxon>Agaricales</taxon>
        <taxon>Agaricineae</taxon>
        <taxon>Strophariaceae</taxon>
        <taxon>Psilocybe</taxon>
    </lineage>
</organism>